<keyword evidence="2" id="KW-1185">Reference proteome</keyword>
<protein>
    <submittedName>
        <fullName evidence="1">Uncharacterized protein</fullName>
    </submittedName>
</protein>
<accession>A0ABX0SJC6</accession>
<sequence>MSSRWRPLLEQAAAEDRWVELRWANEDGTTSMAVVRVLMVGRGSVYLVRRADRRMTVPLKLIVSARLGDRVVIRGESLEQDAGD</sequence>
<dbReference type="RefSeq" id="WP_167168647.1">
    <property type="nucleotide sequence ID" value="NZ_BAAAOO010000007.1"/>
</dbReference>
<evidence type="ECO:0000313" key="2">
    <source>
        <dbReference type="Proteomes" id="UP000749311"/>
    </source>
</evidence>
<evidence type="ECO:0000313" key="1">
    <source>
        <dbReference type="EMBL" id="NIH58019.1"/>
    </source>
</evidence>
<comment type="caution">
    <text evidence="1">The sequence shown here is derived from an EMBL/GenBank/DDBJ whole genome shotgun (WGS) entry which is preliminary data.</text>
</comment>
<dbReference type="EMBL" id="JAAMOZ010000001">
    <property type="protein sequence ID" value="NIH58019.1"/>
    <property type="molecule type" value="Genomic_DNA"/>
</dbReference>
<name>A0ABX0SJC6_9ACTN</name>
<proteinExistence type="predicted"/>
<dbReference type="Proteomes" id="UP000749311">
    <property type="component" value="Unassembled WGS sequence"/>
</dbReference>
<organism evidence="1 2">
    <name type="scientific">Brooklawnia cerclae</name>
    <dbReference type="NCBI Taxonomy" id="349934"/>
    <lineage>
        <taxon>Bacteria</taxon>
        <taxon>Bacillati</taxon>
        <taxon>Actinomycetota</taxon>
        <taxon>Actinomycetes</taxon>
        <taxon>Propionibacteriales</taxon>
        <taxon>Propionibacteriaceae</taxon>
        <taxon>Brooklawnia</taxon>
    </lineage>
</organism>
<gene>
    <name evidence="1" type="ORF">FB473_002664</name>
</gene>
<reference evidence="1 2" key="1">
    <citation type="submission" date="2020-02" db="EMBL/GenBank/DDBJ databases">
        <title>Sequencing the genomes of 1000 actinobacteria strains.</title>
        <authorList>
            <person name="Klenk H.-P."/>
        </authorList>
    </citation>
    <scope>NUCLEOTIDE SEQUENCE [LARGE SCALE GENOMIC DNA]</scope>
    <source>
        <strain evidence="1 2">DSM 19609</strain>
    </source>
</reference>